<reference evidence="1 2" key="1">
    <citation type="submission" date="2015-09" db="EMBL/GenBank/DDBJ databases">
        <authorList>
            <consortium name="Pathogen Informatics"/>
        </authorList>
    </citation>
    <scope>NUCLEOTIDE SEQUENCE [LARGE SCALE GENOMIC DNA]</scope>
    <source>
        <strain evidence="1 2">2789STDY5608868</strain>
    </source>
</reference>
<organism evidence="1 2">
    <name type="scientific">Anaerostipes hadrus</name>
    <dbReference type="NCBI Taxonomy" id="649756"/>
    <lineage>
        <taxon>Bacteria</taxon>
        <taxon>Bacillati</taxon>
        <taxon>Bacillota</taxon>
        <taxon>Clostridia</taxon>
        <taxon>Lachnospirales</taxon>
        <taxon>Lachnospiraceae</taxon>
        <taxon>Anaerostipes</taxon>
    </lineage>
</organism>
<dbReference type="EMBL" id="CYXT01000051">
    <property type="protein sequence ID" value="CUN20550.1"/>
    <property type="molecule type" value="Genomic_DNA"/>
</dbReference>
<dbReference type="Proteomes" id="UP000095598">
    <property type="component" value="Unassembled WGS sequence"/>
</dbReference>
<accession>A0A173V1N4</accession>
<protein>
    <submittedName>
        <fullName evidence="1">Uncharacterized protein</fullName>
    </submittedName>
</protein>
<gene>
    <name evidence="1" type="ORF">ERS852425_03319</name>
</gene>
<evidence type="ECO:0000313" key="2">
    <source>
        <dbReference type="Proteomes" id="UP000095598"/>
    </source>
</evidence>
<evidence type="ECO:0000313" key="1">
    <source>
        <dbReference type="EMBL" id="CUN20550.1"/>
    </source>
</evidence>
<sequence>MNPRNCSNRKSSIRPKKENANDKLLKWIKYFENMTNNEKGENKVYGRLKGEENKK</sequence>
<dbReference type="AlphaFoldDB" id="A0A173V1N4"/>
<proteinExistence type="predicted"/>
<name>A0A173V1N4_ANAHA</name>
<dbReference type="RefSeq" id="WP_155511790.1">
    <property type="nucleotide sequence ID" value="NZ_CYXT01000051.1"/>
</dbReference>